<dbReference type="GO" id="GO:0046872">
    <property type="term" value="F:metal ion binding"/>
    <property type="evidence" value="ECO:0007669"/>
    <property type="project" value="UniProtKB-KW"/>
</dbReference>
<dbReference type="PANTHER" id="PTHR43273:SF2">
    <property type="entry name" value="RADICAL SAM CORE DOMAIN-CONTAINING PROTEIN"/>
    <property type="match status" value="1"/>
</dbReference>
<dbReference type="InterPro" id="IPR007197">
    <property type="entry name" value="rSAM"/>
</dbReference>
<dbReference type="SFLD" id="SFLDG01067">
    <property type="entry name" value="SPASM/twitch_domain_containing"/>
    <property type="match status" value="1"/>
</dbReference>
<name>A0A089N4K3_9BACL</name>
<keyword evidence="5" id="KW-0411">Iron-sulfur</keyword>
<comment type="cofactor">
    <cofactor evidence="1">
        <name>[4Fe-4S] cluster</name>
        <dbReference type="ChEBI" id="CHEBI:49883"/>
    </cofactor>
</comment>
<dbReference type="SFLD" id="SFLDS00029">
    <property type="entry name" value="Radical_SAM"/>
    <property type="match status" value="1"/>
</dbReference>
<keyword evidence="8" id="KW-1185">Reference proteome</keyword>
<dbReference type="EMBL" id="CP009286">
    <property type="protein sequence ID" value="AIQ63689.1"/>
    <property type="molecule type" value="Genomic_DNA"/>
</dbReference>
<dbReference type="HOGENOM" id="CLU_777602_0_0_9"/>
<keyword evidence="3" id="KW-0479">Metal-binding</keyword>
<dbReference type="RefSeq" id="WP_038695408.1">
    <property type="nucleotide sequence ID" value="NZ_CP009286.1"/>
</dbReference>
<dbReference type="GO" id="GO:0051536">
    <property type="term" value="F:iron-sulfur cluster binding"/>
    <property type="evidence" value="ECO:0007669"/>
    <property type="project" value="UniProtKB-KW"/>
</dbReference>
<dbReference type="OrthoDB" id="9808591at2"/>
<evidence type="ECO:0000313" key="7">
    <source>
        <dbReference type="EMBL" id="AIQ63689.1"/>
    </source>
</evidence>
<evidence type="ECO:0000256" key="4">
    <source>
        <dbReference type="ARBA" id="ARBA00023004"/>
    </source>
</evidence>
<dbReference type="Proteomes" id="UP000029507">
    <property type="component" value="Chromosome"/>
</dbReference>
<proteinExistence type="predicted"/>
<evidence type="ECO:0000259" key="6">
    <source>
        <dbReference type="PROSITE" id="PS51918"/>
    </source>
</evidence>
<evidence type="ECO:0000313" key="8">
    <source>
        <dbReference type="Proteomes" id="UP000029507"/>
    </source>
</evidence>
<dbReference type="PROSITE" id="PS51918">
    <property type="entry name" value="RADICAL_SAM"/>
    <property type="match status" value="1"/>
</dbReference>
<dbReference type="InterPro" id="IPR058240">
    <property type="entry name" value="rSAM_sf"/>
</dbReference>
<gene>
    <name evidence="7" type="ORF">PSTEL_11960</name>
</gene>
<dbReference type="Pfam" id="PF04055">
    <property type="entry name" value="Radical_SAM"/>
    <property type="match status" value="1"/>
</dbReference>
<dbReference type="InterPro" id="IPR023885">
    <property type="entry name" value="4Fe4S-binding_SPASM_dom"/>
</dbReference>
<dbReference type="Gene3D" id="3.20.20.70">
    <property type="entry name" value="Aldolase class I"/>
    <property type="match status" value="1"/>
</dbReference>
<dbReference type="SUPFAM" id="SSF102114">
    <property type="entry name" value="Radical SAM enzymes"/>
    <property type="match status" value="1"/>
</dbReference>
<keyword evidence="2" id="KW-0949">S-adenosyl-L-methionine</keyword>
<evidence type="ECO:0000256" key="2">
    <source>
        <dbReference type="ARBA" id="ARBA00022691"/>
    </source>
</evidence>
<dbReference type="NCBIfam" id="TIGR04085">
    <property type="entry name" value="rSAM_more_4Fe4S"/>
    <property type="match status" value="1"/>
</dbReference>
<organism evidence="7 8">
    <name type="scientific">Paenibacillus stellifer</name>
    <dbReference type="NCBI Taxonomy" id="169760"/>
    <lineage>
        <taxon>Bacteria</taxon>
        <taxon>Bacillati</taxon>
        <taxon>Bacillota</taxon>
        <taxon>Bacilli</taxon>
        <taxon>Bacillales</taxon>
        <taxon>Paenibacillaceae</taxon>
        <taxon>Paenibacillus</taxon>
    </lineage>
</organism>
<feature type="domain" description="Radical SAM core" evidence="6">
    <location>
        <begin position="10"/>
        <end position="211"/>
    </location>
</feature>
<dbReference type="InterPro" id="IPR013785">
    <property type="entry name" value="Aldolase_TIM"/>
</dbReference>
<dbReference type="GO" id="GO:0016491">
    <property type="term" value="F:oxidoreductase activity"/>
    <property type="evidence" value="ECO:0007669"/>
    <property type="project" value="InterPro"/>
</dbReference>
<evidence type="ECO:0000256" key="3">
    <source>
        <dbReference type="ARBA" id="ARBA00022723"/>
    </source>
</evidence>
<dbReference type="PANTHER" id="PTHR43273">
    <property type="entry name" value="ANAEROBIC SULFATASE-MATURATING ENZYME HOMOLOG ASLB-RELATED"/>
    <property type="match status" value="1"/>
</dbReference>
<dbReference type="InterPro" id="IPR023867">
    <property type="entry name" value="Sulphatase_maturase_rSAM"/>
</dbReference>
<accession>A0A089N4K3</accession>
<dbReference type="KEGG" id="pste:PSTEL_11960"/>
<dbReference type="CDD" id="cd01335">
    <property type="entry name" value="Radical_SAM"/>
    <property type="match status" value="1"/>
</dbReference>
<dbReference type="AlphaFoldDB" id="A0A089N4K3"/>
<evidence type="ECO:0000256" key="1">
    <source>
        <dbReference type="ARBA" id="ARBA00001966"/>
    </source>
</evidence>
<reference evidence="7 8" key="1">
    <citation type="submission" date="2014-08" db="EMBL/GenBank/DDBJ databases">
        <title>Comparative genomics of the Paenibacillus odorifer group.</title>
        <authorList>
            <person name="den Bakker H.C."/>
            <person name="Tsai Y.-C."/>
            <person name="Martin N."/>
            <person name="Korlach J."/>
            <person name="Wiedmann M."/>
        </authorList>
    </citation>
    <scope>NUCLEOTIDE SEQUENCE [LARGE SCALE GENOMIC DNA]</scope>
    <source>
        <strain evidence="7 8">DSM 14472</strain>
    </source>
</reference>
<evidence type="ECO:0000256" key="5">
    <source>
        <dbReference type="ARBA" id="ARBA00023014"/>
    </source>
</evidence>
<protein>
    <recommendedName>
        <fullName evidence="6">Radical SAM core domain-containing protein</fullName>
    </recommendedName>
</protein>
<keyword evidence="4" id="KW-0408">Iron</keyword>
<dbReference type="STRING" id="169760.PSTEL_11960"/>
<sequence>MSNYMHVEDYDDYKYIFVETTANCNLRCTYCYYHKEEKLPEYRIEDLVQSFSRIGKLIVCFLGGEPFKNSRYMEQIMSDETLNRNQMLYASVTNGTQFRNMDPEFLGRFTFHHLSTDGVGEHHDEFRGKGVYDQVIDNIKYLRQYSDAGVVARMTISSPDQILDIPEMSKHFDAVYWQLNNTRTQLSDTFIAKYNENLGTLFQYWKEHLYDMKHFTIAPFIGMCHLILTGGMEKPDLICGAGSKNLNISISGDVYPCPESSHRLSEKERIGTVDNFDFKPYPLKNRCLECDIVKFCGGRCAMTDDDLYCDGVKELYRLSADYIAGLDAQEIEKLKELIDYQKGLAYTAEIIP</sequence>